<gene>
    <name evidence="5" type="ORF">VZT92_015396</name>
</gene>
<dbReference type="InterPro" id="IPR011992">
    <property type="entry name" value="EF-hand-dom_pair"/>
</dbReference>
<keyword evidence="1" id="KW-0479">Metal-binding</keyword>
<reference evidence="5 6" key="1">
    <citation type="journal article" date="2024" name="Genome Biol. Evol.">
        <title>Chromosome-level genome assembly of the viviparous eelpout Zoarces viviparus.</title>
        <authorList>
            <person name="Fuhrmann N."/>
            <person name="Brasseur M.V."/>
            <person name="Bakowski C.E."/>
            <person name="Podsiadlowski L."/>
            <person name="Prost S."/>
            <person name="Krehenwinkel H."/>
            <person name="Mayer C."/>
        </authorList>
    </citation>
    <scope>NUCLEOTIDE SEQUENCE [LARGE SCALE GENOMIC DNA]</scope>
    <source>
        <strain evidence="5">NO-MEL_2022_Ind0_liver</strain>
    </source>
</reference>
<dbReference type="AlphaFoldDB" id="A0AAW1EWT7"/>
<dbReference type="PANTHER" id="PTHR11639:SF115">
    <property type="entry name" value="S100 CALCIUM-BINDING PROTEIN U-RELATED"/>
    <property type="match status" value="1"/>
</dbReference>
<dbReference type="EMBL" id="JBCEZU010000123">
    <property type="protein sequence ID" value="KAK9526711.1"/>
    <property type="molecule type" value="Genomic_DNA"/>
</dbReference>
<dbReference type="GO" id="GO:0005615">
    <property type="term" value="C:extracellular space"/>
    <property type="evidence" value="ECO:0007669"/>
    <property type="project" value="TreeGrafter"/>
</dbReference>
<dbReference type="GO" id="GO:0048306">
    <property type="term" value="F:calcium-dependent protein binding"/>
    <property type="evidence" value="ECO:0007669"/>
    <property type="project" value="TreeGrafter"/>
</dbReference>
<dbReference type="InterPro" id="IPR013787">
    <property type="entry name" value="S100_Ca-bd_sub"/>
</dbReference>
<dbReference type="PROSITE" id="PS50222">
    <property type="entry name" value="EF_HAND_2"/>
    <property type="match status" value="1"/>
</dbReference>
<proteinExistence type="predicted"/>
<dbReference type="SUPFAM" id="SSF47473">
    <property type="entry name" value="EF-hand"/>
    <property type="match status" value="1"/>
</dbReference>
<dbReference type="PANTHER" id="PTHR11639">
    <property type="entry name" value="S100 CALCIUM-BINDING PROTEIN"/>
    <property type="match status" value="1"/>
</dbReference>
<dbReference type="SMART" id="SM01394">
    <property type="entry name" value="S_100"/>
    <property type="match status" value="1"/>
</dbReference>
<dbReference type="Proteomes" id="UP001488805">
    <property type="component" value="Unassembled WGS sequence"/>
</dbReference>
<name>A0AAW1EWT7_ZOAVI</name>
<evidence type="ECO:0000313" key="6">
    <source>
        <dbReference type="Proteomes" id="UP001488805"/>
    </source>
</evidence>
<keyword evidence="2" id="KW-0106">Calcium</keyword>
<dbReference type="Gene3D" id="1.10.238.10">
    <property type="entry name" value="EF-hand"/>
    <property type="match status" value="1"/>
</dbReference>
<keyword evidence="6" id="KW-1185">Reference proteome</keyword>
<evidence type="ECO:0000313" key="5">
    <source>
        <dbReference type="EMBL" id="KAK9526711.1"/>
    </source>
</evidence>
<evidence type="ECO:0000256" key="1">
    <source>
        <dbReference type="ARBA" id="ARBA00022723"/>
    </source>
</evidence>
<dbReference type="InterPro" id="IPR018247">
    <property type="entry name" value="EF_Hand_1_Ca_BS"/>
</dbReference>
<dbReference type="PROSITE" id="PS00018">
    <property type="entry name" value="EF_HAND_1"/>
    <property type="match status" value="1"/>
</dbReference>
<dbReference type="InterPro" id="IPR002048">
    <property type="entry name" value="EF_hand_dom"/>
</dbReference>
<evidence type="ECO:0000256" key="3">
    <source>
        <dbReference type="SAM" id="MobiDB-lite"/>
    </source>
</evidence>
<protein>
    <recommendedName>
        <fullName evidence="4">EF-hand domain-containing protein</fullName>
    </recommendedName>
</protein>
<organism evidence="5 6">
    <name type="scientific">Zoarces viviparus</name>
    <name type="common">Viviparous eelpout</name>
    <name type="synonym">Blennius viviparus</name>
    <dbReference type="NCBI Taxonomy" id="48416"/>
    <lineage>
        <taxon>Eukaryota</taxon>
        <taxon>Metazoa</taxon>
        <taxon>Chordata</taxon>
        <taxon>Craniata</taxon>
        <taxon>Vertebrata</taxon>
        <taxon>Euteleostomi</taxon>
        <taxon>Actinopterygii</taxon>
        <taxon>Neopterygii</taxon>
        <taxon>Teleostei</taxon>
        <taxon>Neoteleostei</taxon>
        <taxon>Acanthomorphata</taxon>
        <taxon>Eupercaria</taxon>
        <taxon>Perciformes</taxon>
        <taxon>Cottioidei</taxon>
        <taxon>Zoarcales</taxon>
        <taxon>Zoarcidae</taxon>
        <taxon>Zoarcinae</taxon>
        <taxon>Zoarces</taxon>
    </lineage>
</organism>
<dbReference type="GO" id="GO:0048471">
    <property type="term" value="C:perinuclear region of cytoplasm"/>
    <property type="evidence" value="ECO:0007669"/>
    <property type="project" value="TreeGrafter"/>
</dbReference>
<comment type="caution">
    <text evidence="5">The sequence shown here is derived from an EMBL/GenBank/DDBJ whole genome shotgun (WGS) entry which is preliminary data.</text>
</comment>
<feature type="compositionally biased region" description="Basic and acidic residues" evidence="3">
    <location>
        <begin position="179"/>
        <end position="195"/>
    </location>
</feature>
<feature type="domain" description="EF-hand" evidence="4">
    <location>
        <begin position="43"/>
        <end position="78"/>
    </location>
</feature>
<feature type="region of interest" description="Disordered" evidence="3">
    <location>
        <begin position="88"/>
        <end position="208"/>
    </location>
</feature>
<dbReference type="GO" id="GO:0005509">
    <property type="term" value="F:calcium ion binding"/>
    <property type="evidence" value="ECO:0007669"/>
    <property type="project" value="InterPro"/>
</dbReference>
<accession>A0AAW1EWT7</accession>
<feature type="compositionally biased region" description="Basic and acidic residues" evidence="3">
    <location>
        <begin position="110"/>
        <end position="171"/>
    </location>
</feature>
<evidence type="ECO:0000256" key="2">
    <source>
        <dbReference type="ARBA" id="ARBA00022837"/>
    </source>
</evidence>
<sequence>MESAIQTMVKVFLKSTKGKESLGQGQFQSLVKSQLSNILSDTDSKEAIKNMGQGLDANHDGKVGFEEYLKLVGYLAVSRSEQHNLAQEELAQKELAQKAPSEPVEIATGPEKEEAKPEAKPEAKEEAKPEARAEAKEEDKPEAKEEDKPEAKEEAKEEAKPEAKEEAKEEATNAAKVEAVAEVKAGETVEIKSEGETQPEAAMSEEGKVKGLIPMVDVDFPLCTRGRGPEIMAPEMVEIIRLEEEVEKKIEEATS</sequence>
<evidence type="ECO:0000259" key="4">
    <source>
        <dbReference type="PROSITE" id="PS50222"/>
    </source>
</evidence>